<evidence type="ECO:0000313" key="3">
    <source>
        <dbReference type="Proteomes" id="UP000694388"/>
    </source>
</evidence>
<organism evidence="2 3">
    <name type="scientific">Eptatretus burgeri</name>
    <name type="common">Inshore hagfish</name>
    <dbReference type="NCBI Taxonomy" id="7764"/>
    <lineage>
        <taxon>Eukaryota</taxon>
        <taxon>Metazoa</taxon>
        <taxon>Chordata</taxon>
        <taxon>Craniata</taxon>
        <taxon>Vertebrata</taxon>
        <taxon>Cyclostomata</taxon>
        <taxon>Myxini</taxon>
        <taxon>Myxiniformes</taxon>
        <taxon>Myxinidae</taxon>
        <taxon>Eptatretinae</taxon>
        <taxon>Eptatretus</taxon>
    </lineage>
</organism>
<reference evidence="2" key="2">
    <citation type="submission" date="2025-09" db="UniProtKB">
        <authorList>
            <consortium name="Ensembl"/>
        </authorList>
    </citation>
    <scope>IDENTIFICATION</scope>
</reference>
<dbReference type="InterPro" id="IPR026983">
    <property type="entry name" value="DHC"/>
</dbReference>
<evidence type="ECO:0000259" key="1">
    <source>
        <dbReference type="Pfam" id="PF17852"/>
    </source>
</evidence>
<dbReference type="GO" id="GO:0030286">
    <property type="term" value="C:dynein complex"/>
    <property type="evidence" value="ECO:0007669"/>
    <property type="project" value="InterPro"/>
</dbReference>
<sequence length="197" mass="22463">MVYLEPGIVGLSPLTECWLRRLPSTLQRHISVFQHLFNTFLEASILFVRSSVHEALTSVDSNLVCSLLHLLDCFIAPFVPIQGERPLTKERLDRLRELLEPWFLFSLVWSVGATADGPSRAVFSRWLHNKIADSKVVFPRFLFDSCITLNNFIKLMTSLFPFSSSLSMTLQMTNVAVPCNPRFVAFVILRVFIKTNS</sequence>
<dbReference type="AlphaFoldDB" id="A0A8C4NH60"/>
<dbReference type="InterPro" id="IPR041466">
    <property type="entry name" value="Dynein_AAA5_ext"/>
</dbReference>
<proteinExistence type="predicted"/>
<dbReference type="Proteomes" id="UP000694388">
    <property type="component" value="Unplaced"/>
</dbReference>
<dbReference type="Gene3D" id="1.10.472.130">
    <property type="match status" value="1"/>
</dbReference>
<protein>
    <recommendedName>
        <fullName evidence="1">Dynein heavy chain AAA 5 extension domain-containing protein</fullName>
    </recommendedName>
</protein>
<dbReference type="GO" id="GO:0051959">
    <property type="term" value="F:dynein light intermediate chain binding"/>
    <property type="evidence" value="ECO:0007669"/>
    <property type="project" value="InterPro"/>
</dbReference>
<dbReference type="GeneTree" id="ENSGT00940000154791"/>
<dbReference type="PANTHER" id="PTHR22878">
    <property type="entry name" value="DYNEIN HEAVY CHAIN 6, AXONEMAL-LIKE-RELATED"/>
    <property type="match status" value="1"/>
</dbReference>
<dbReference type="PANTHER" id="PTHR22878:SF73">
    <property type="entry name" value="DYNEIN AXONEMAL HEAVY CHAIN 1"/>
    <property type="match status" value="1"/>
</dbReference>
<accession>A0A8C4NH60</accession>
<dbReference type="Pfam" id="PF17852">
    <property type="entry name" value="Dynein_AAA_lid"/>
    <property type="match status" value="1"/>
</dbReference>
<dbReference type="GO" id="GO:0045505">
    <property type="term" value="F:dynein intermediate chain binding"/>
    <property type="evidence" value="ECO:0007669"/>
    <property type="project" value="InterPro"/>
</dbReference>
<keyword evidence="3" id="KW-1185">Reference proteome</keyword>
<name>A0A8C4NH60_EPTBU</name>
<dbReference type="OMA" id="IMSVTEY"/>
<feature type="domain" description="Dynein heavy chain AAA 5 extension" evidence="1">
    <location>
        <begin position="34"/>
        <end position="147"/>
    </location>
</feature>
<evidence type="ECO:0000313" key="2">
    <source>
        <dbReference type="Ensembl" id="ENSEBUP00000004183.1"/>
    </source>
</evidence>
<dbReference type="GO" id="GO:0007018">
    <property type="term" value="P:microtubule-based movement"/>
    <property type="evidence" value="ECO:0007669"/>
    <property type="project" value="InterPro"/>
</dbReference>
<dbReference type="Ensembl" id="ENSEBUT00000004604.1">
    <property type="protein sequence ID" value="ENSEBUP00000004183.1"/>
    <property type="gene ID" value="ENSEBUG00000002971.1"/>
</dbReference>
<reference evidence="2" key="1">
    <citation type="submission" date="2025-08" db="UniProtKB">
        <authorList>
            <consortium name="Ensembl"/>
        </authorList>
    </citation>
    <scope>IDENTIFICATION</scope>
</reference>